<feature type="domain" description="MoaB/Mog" evidence="2">
    <location>
        <begin position="7"/>
        <end position="174"/>
    </location>
</feature>
<dbReference type="NCBIfam" id="NF001813">
    <property type="entry name" value="PRK00549.1"/>
    <property type="match status" value="1"/>
</dbReference>
<dbReference type="RefSeq" id="WP_101330430.1">
    <property type="nucleotide sequence ID" value="NZ_PJNH01000001.1"/>
</dbReference>
<dbReference type="SUPFAM" id="SSF53218">
    <property type="entry name" value="Molybdenum cofactor biosynthesis proteins"/>
    <property type="match status" value="1"/>
</dbReference>
<dbReference type="HAMAP" id="MF_00226_B">
    <property type="entry name" value="CinA_B"/>
    <property type="match status" value="1"/>
</dbReference>
<sequence>MSNTKCEIISVGTELLLGQIVDTNAAWISDKLSTLGINTYYQQTVGDNYDRMFQAFKIAQSRSNVVIVTGGIGPTEDDQTKQVAAELFGTELYLDQTSMDKIEEYYIERDEFMPESNKKQALVFEGGEVFQNEVGMAPGVHYEFEGVKWFFMPGVPKEMKWLLEEKIIPFFHTKNLIQNQLFSRVLNFHGIGESTLESEIKSIIQSQTNPTVAPLAANGYVTIRLTASADSLEVADEMLNDIEKEIMLLVGDYFTGYGHVPLDQLVLNVFEDHGLTLSACESLTGGLFSSTMVSNPGASNVFKGSYVSYTNEVKNEVVGVPLEILENDGAVSEKCAISMAENTNKKLGSDLAISFTGVAGEDSIDGHEPGTVYIGLSIKGKSPLVEKLQLKGSRKAIREEAVLQGLKIILNTLDMQFKAK</sequence>
<dbReference type="CDD" id="cd00885">
    <property type="entry name" value="cinA"/>
    <property type="match status" value="1"/>
</dbReference>
<dbReference type="InterPro" id="IPR050101">
    <property type="entry name" value="CinA"/>
</dbReference>
<dbReference type="InterPro" id="IPR001453">
    <property type="entry name" value="MoaB/Mog_dom"/>
</dbReference>
<protein>
    <recommendedName>
        <fullName evidence="1">Putative competence-damage inducible protein</fullName>
    </recommendedName>
</protein>
<dbReference type="Proteomes" id="UP000243524">
    <property type="component" value="Unassembled WGS sequence"/>
</dbReference>
<dbReference type="OrthoDB" id="9801454at2"/>
<reference evidence="3 4" key="1">
    <citation type="submission" date="2017-06" db="EMBL/GenBank/DDBJ databases">
        <title>the draft geome sequence of Illustriluteabacillus marina B3227.</title>
        <authorList>
            <person name="He R.-H."/>
            <person name="Du Z.-J."/>
        </authorList>
    </citation>
    <scope>NUCLEOTIDE SEQUENCE [LARGE SCALE GENOMIC DNA]</scope>
    <source>
        <strain evidence="3 4">B3227</strain>
    </source>
</reference>
<proteinExistence type="inferred from homology"/>
<dbReference type="InterPro" id="IPR041424">
    <property type="entry name" value="CinA_KH"/>
</dbReference>
<dbReference type="PANTHER" id="PTHR13939">
    <property type="entry name" value="NICOTINAMIDE-NUCLEOTIDE AMIDOHYDROLASE PNCC"/>
    <property type="match status" value="1"/>
</dbReference>
<dbReference type="EMBL" id="PJNH01000001">
    <property type="protein sequence ID" value="PKR78687.1"/>
    <property type="molecule type" value="Genomic_DNA"/>
</dbReference>
<dbReference type="NCBIfam" id="TIGR00200">
    <property type="entry name" value="cinA_nterm"/>
    <property type="match status" value="1"/>
</dbReference>
<dbReference type="InterPro" id="IPR008136">
    <property type="entry name" value="CinA_C"/>
</dbReference>
<evidence type="ECO:0000256" key="1">
    <source>
        <dbReference type="HAMAP-Rule" id="MF_00226"/>
    </source>
</evidence>
<organism evidence="3 4">
    <name type="scientific">Halalkalibacillus sediminis</name>
    <dbReference type="NCBI Taxonomy" id="2018042"/>
    <lineage>
        <taxon>Bacteria</taxon>
        <taxon>Bacillati</taxon>
        <taxon>Bacillota</taxon>
        <taxon>Bacilli</taxon>
        <taxon>Bacillales</taxon>
        <taxon>Bacillaceae</taxon>
        <taxon>Halalkalibacillus</taxon>
    </lineage>
</organism>
<evidence type="ECO:0000313" key="4">
    <source>
        <dbReference type="Proteomes" id="UP000243524"/>
    </source>
</evidence>
<dbReference type="SUPFAM" id="SSF142433">
    <property type="entry name" value="CinA-like"/>
    <property type="match status" value="1"/>
</dbReference>
<evidence type="ECO:0000259" key="2">
    <source>
        <dbReference type="SMART" id="SM00852"/>
    </source>
</evidence>
<dbReference type="Gene3D" id="3.40.980.10">
    <property type="entry name" value="MoaB/Mog-like domain"/>
    <property type="match status" value="1"/>
</dbReference>
<dbReference type="SMART" id="SM00852">
    <property type="entry name" value="MoCF_biosynth"/>
    <property type="match status" value="1"/>
</dbReference>
<dbReference type="AlphaFoldDB" id="A0A2I0QWF9"/>
<dbReference type="NCBIfam" id="TIGR00199">
    <property type="entry name" value="PncC_domain"/>
    <property type="match status" value="1"/>
</dbReference>
<evidence type="ECO:0000313" key="3">
    <source>
        <dbReference type="EMBL" id="PKR78687.1"/>
    </source>
</evidence>
<gene>
    <name evidence="1" type="primary">cinA</name>
    <name evidence="3" type="ORF">CEY16_02725</name>
</gene>
<dbReference type="Pfam" id="PF18146">
    <property type="entry name" value="CinA_KH"/>
    <property type="match status" value="1"/>
</dbReference>
<dbReference type="InterPro" id="IPR008135">
    <property type="entry name" value="Competence-induced_CinA"/>
</dbReference>
<dbReference type="InterPro" id="IPR036425">
    <property type="entry name" value="MoaB/Mog-like_dom_sf"/>
</dbReference>
<accession>A0A2I0QWF9</accession>
<name>A0A2I0QWF9_9BACI</name>
<dbReference type="PIRSF" id="PIRSF006728">
    <property type="entry name" value="CinA"/>
    <property type="match status" value="1"/>
</dbReference>
<dbReference type="Pfam" id="PF00994">
    <property type="entry name" value="MoCF_biosynth"/>
    <property type="match status" value="1"/>
</dbReference>
<dbReference type="Gene3D" id="3.90.950.20">
    <property type="entry name" value="CinA-like"/>
    <property type="match status" value="1"/>
</dbReference>
<comment type="similarity">
    <text evidence="1">Belongs to the CinA family.</text>
</comment>
<keyword evidence="4" id="KW-1185">Reference proteome</keyword>
<dbReference type="Pfam" id="PF02464">
    <property type="entry name" value="CinA"/>
    <property type="match status" value="1"/>
</dbReference>
<dbReference type="NCBIfam" id="TIGR00177">
    <property type="entry name" value="molyb_syn"/>
    <property type="match status" value="1"/>
</dbReference>
<comment type="caution">
    <text evidence="3">The sequence shown here is derived from an EMBL/GenBank/DDBJ whole genome shotgun (WGS) entry which is preliminary data.</text>
</comment>
<dbReference type="PANTHER" id="PTHR13939:SF0">
    <property type="entry name" value="NMN AMIDOHYDROLASE-LIKE PROTEIN YFAY"/>
    <property type="match status" value="1"/>
</dbReference>
<dbReference type="InterPro" id="IPR036653">
    <property type="entry name" value="CinA-like_C"/>
</dbReference>
<dbReference type="Gene3D" id="3.30.70.2860">
    <property type="match status" value="1"/>
</dbReference>